<protein>
    <submittedName>
        <fullName evidence="1">Uncharacterized protein</fullName>
    </submittedName>
</protein>
<dbReference type="EMBL" id="FTNP01000008">
    <property type="protein sequence ID" value="SIS05565.1"/>
    <property type="molecule type" value="Genomic_DNA"/>
</dbReference>
<sequence>MVGRSRRNVLRIAGVSIATVSAGCASLQNLTSGETRIEGLAIHNTDYEEYTGYVLLVDGEDPVYFDSMELEPFSEEENTAGGGLFEGYPSNPGEYTLYAWLDDQSRSEWAQFDVTERDTCTKITIIVEGPDREGEVKIVSTAGCSDDEQPDG</sequence>
<evidence type="ECO:0000313" key="2">
    <source>
        <dbReference type="Proteomes" id="UP000185687"/>
    </source>
</evidence>
<organism evidence="1 2">
    <name type="scientific">Natronorubrum daqingense</name>
    <dbReference type="NCBI Taxonomy" id="588898"/>
    <lineage>
        <taxon>Archaea</taxon>
        <taxon>Methanobacteriati</taxon>
        <taxon>Methanobacteriota</taxon>
        <taxon>Stenosarchaea group</taxon>
        <taxon>Halobacteria</taxon>
        <taxon>Halobacteriales</taxon>
        <taxon>Natrialbaceae</taxon>
        <taxon>Natronorubrum</taxon>
    </lineage>
</organism>
<dbReference type="RefSeq" id="WP_139327062.1">
    <property type="nucleotide sequence ID" value="NZ_CP019329.1"/>
</dbReference>
<dbReference type="PROSITE" id="PS51257">
    <property type="entry name" value="PROKAR_LIPOPROTEIN"/>
    <property type="match status" value="1"/>
</dbReference>
<gene>
    <name evidence="1" type="ORF">SAMN05421809_3594</name>
</gene>
<dbReference type="GeneID" id="43330900"/>
<evidence type="ECO:0000313" key="1">
    <source>
        <dbReference type="EMBL" id="SIS05565.1"/>
    </source>
</evidence>
<name>A0A1N7FZ54_9EURY</name>
<keyword evidence="2" id="KW-1185">Reference proteome</keyword>
<accession>A0A1N7FZ54</accession>
<dbReference type="OrthoDB" id="167850at2157"/>
<reference evidence="1 2" key="1">
    <citation type="submission" date="2017-01" db="EMBL/GenBank/DDBJ databases">
        <authorList>
            <person name="Mah S.A."/>
            <person name="Swanson W.J."/>
            <person name="Moy G.W."/>
            <person name="Vacquier V.D."/>
        </authorList>
    </citation>
    <scope>NUCLEOTIDE SEQUENCE [LARGE SCALE GENOMIC DNA]</scope>
    <source>
        <strain evidence="1 2">CGMCC 1.8909</strain>
    </source>
</reference>
<dbReference type="AlphaFoldDB" id="A0A1N7FZ54"/>
<dbReference type="Proteomes" id="UP000185687">
    <property type="component" value="Unassembled WGS sequence"/>
</dbReference>
<proteinExistence type="predicted"/>